<dbReference type="NCBIfam" id="NF037997">
    <property type="entry name" value="Na_Pi_symport"/>
    <property type="match status" value="1"/>
</dbReference>
<evidence type="ECO:0000256" key="1">
    <source>
        <dbReference type="ARBA" id="ARBA00004651"/>
    </source>
</evidence>
<organism evidence="7 8">
    <name type="scientific">Treponema porcinum</name>
    <dbReference type="NCBI Taxonomy" id="261392"/>
    <lineage>
        <taxon>Bacteria</taxon>
        <taxon>Pseudomonadati</taxon>
        <taxon>Spirochaetota</taxon>
        <taxon>Spirochaetia</taxon>
        <taxon>Spirochaetales</taxon>
        <taxon>Treponemataceae</taxon>
        <taxon>Treponema</taxon>
    </lineage>
</organism>
<feature type="transmembrane region" description="Helical" evidence="6">
    <location>
        <begin position="138"/>
        <end position="156"/>
    </location>
</feature>
<dbReference type="Pfam" id="PF02690">
    <property type="entry name" value="Na_Pi_cotrans"/>
    <property type="match status" value="2"/>
</dbReference>
<keyword evidence="4 6" id="KW-1133">Transmembrane helix</keyword>
<keyword evidence="8" id="KW-1185">Reference proteome</keyword>
<dbReference type="GO" id="GO:0005886">
    <property type="term" value="C:plasma membrane"/>
    <property type="evidence" value="ECO:0007669"/>
    <property type="project" value="UniProtKB-SubCell"/>
</dbReference>
<sequence>MLLSIISIVLNFAGALGLLLFGMDMLSAGIQKGAGKSLQKLLGMISSNRFTAVLTGVLVTAIIQSSGATTVMVVSFVNAEILSLTQAIGIIFGANIGTTVTAWIVSLFGFNFSISSVAIPIFGIGFAMKFLKKWKVHNYADVFMGFGLLFWGLDLLKGTLSLDAGSMIFLQKFAGLGIWGIIVSVIIGAVLTALVHSSSAITAIVITLATLNADCFPWEIAAALVLGSNIGSTVDAVLSAMGANINAKRTAVVHVGFNVLGTVIALILFRPFLSLVDFIIPGLPKDNMSAHIAMLHTVFNVCATLLFLPFVNQIAGLVTKIVKESGKYDDKHYRLPAITPVMHSSVDLYTVQMEREIGRMAGHVMIMLDEVAACLSNHNKKSVEEIKAFVSSQENYVDEMNEAITPFLVKCTRMSSANHDNRVQLSKMMQITDGLESLSDECCAVMHTVAKYIGSKGLDIKSESFAKIVSYMNQVHDFFEYVSQHIVLGLTEGELEFSSSIEEEIDRTQKVLKKMSRKRIESGENVKTELQYIDIVRRIEKAGDCIYGIAKVL</sequence>
<dbReference type="NCBIfam" id="TIGR00704">
    <property type="entry name" value="NaPi_cotrn_rel"/>
    <property type="match status" value="1"/>
</dbReference>
<evidence type="ECO:0000256" key="2">
    <source>
        <dbReference type="ARBA" id="ARBA00022475"/>
    </source>
</evidence>
<dbReference type="GeneID" id="78315335"/>
<dbReference type="OrthoDB" id="9763003at2"/>
<feature type="transmembrane region" description="Helical" evidence="6">
    <location>
        <begin position="292"/>
        <end position="311"/>
    </location>
</feature>
<dbReference type="Gene3D" id="1.20.58.220">
    <property type="entry name" value="Phosphate transport system protein phou homolog 2, domain 2"/>
    <property type="match status" value="1"/>
</dbReference>
<keyword evidence="3 6" id="KW-0812">Transmembrane</keyword>
<keyword evidence="2" id="KW-1003">Cell membrane</keyword>
<evidence type="ECO:0000256" key="6">
    <source>
        <dbReference type="SAM" id="Phobius"/>
    </source>
</evidence>
<dbReference type="InterPro" id="IPR003841">
    <property type="entry name" value="Na/Pi_transpt"/>
</dbReference>
<evidence type="ECO:0000256" key="4">
    <source>
        <dbReference type="ARBA" id="ARBA00022989"/>
    </source>
</evidence>
<dbReference type="InterPro" id="IPR038078">
    <property type="entry name" value="PhoU-like_sf"/>
</dbReference>
<dbReference type="STRING" id="261392.SAMN02745149_00011"/>
<evidence type="ECO:0000256" key="3">
    <source>
        <dbReference type="ARBA" id="ARBA00022692"/>
    </source>
</evidence>
<dbReference type="GO" id="GO:0005436">
    <property type="term" value="F:sodium:phosphate symporter activity"/>
    <property type="evidence" value="ECO:0007669"/>
    <property type="project" value="InterPro"/>
</dbReference>
<dbReference type="PANTHER" id="PTHR10010:SF46">
    <property type="entry name" value="SODIUM-DEPENDENT PHOSPHATE TRANSPORT PROTEIN 2B"/>
    <property type="match status" value="1"/>
</dbReference>
<name>A0A1T4JH65_TREPO</name>
<feature type="transmembrane region" description="Helical" evidence="6">
    <location>
        <begin position="52"/>
        <end position="77"/>
    </location>
</feature>
<comment type="subcellular location">
    <subcellularLocation>
        <location evidence="1">Cell membrane</location>
        <topology evidence="1">Multi-pass membrane protein</topology>
    </subcellularLocation>
</comment>
<proteinExistence type="predicted"/>
<protein>
    <submittedName>
        <fullName evidence="7">Phosphate:Na+ symporter</fullName>
    </submittedName>
</protein>
<keyword evidence="5 6" id="KW-0472">Membrane</keyword>
<dbReference type="Proteomes" id="UP000190423">
    <property type="component" value="Unassembled WGS sequence"/>
</dbReference>
<feature type="transmembrane region" description="Helical" evidence="6">
    <location>
        <begin position="251"/>
        <end position="272"/>
    </location>
</feature>
<gene>
    <name evidence="7" type="ORF">SAMN02745149_00011</name>
</gene>
<evidence type="ECO:0000313" key="7">
    <source>
        <dbReference type="EMBL" id="SJZ29510.1"/>
    </source>
</evidence>
<evidence type="ECO:0000313" key="8">
    <source>
        <dbReference type="Proteomes" id="UP000190423"/>
    </source>
</evidence>
<dbReference type="SUPFAM" id="SSF109755">
    <property type="entry name" value="PhoU-like"/>
    <property type="match status" value="1"/>
</dbReference>
<dbReference type="AlphaFoldDB" id="A0A1T4JH65"/>
<dbReference type="RefSeq" id="WP_078931941.1">
    <property type="nucleotide sequence ID" value="NZ_FUWG01000002.1"/>
</dbReference>
<reference evidence="7 8" key="1">
    <citation type="submission" date="2017-02" db="EMBL/GenBank/DDBJ databases">
        <authorList>
            <person name="Peterson S.W."/>
        </authorList>
    </citation>
    <scope>NUCLEOTIDE SEQUENCE [LARGE SCALE GENOMIC DNA]</scope>
    <source>
        <strain evidence="7 8">ATCC BAA-908</strain>
    </source>
</reference>
<feature type="transmembrane region" description="Helical" evidence="6">
    <location>
        <begin position="176"/>
        <end position="195"/>
    </location>
</feature>
<dbReference type="EMBL" id="FUWG01000002">
    <property type="protein sequence ID" value="SJZ29510.1"/>
    <property type="molecule type" value="Genomic_DNA"/>
</dbReference>
<dbReference type="InterPro" id="IPR004633">
    <property type="entry name" value="NaPi_cotrn-rel/YqeW-like"/>
</dbReference>
<dbReference type="GO" id="GO:0044341">
    <property type="term" value="P:sodium-dependent phosphate transport"/>
    <property type="evidence" value="ECO:0007669"/>
    <property type="project" value="InterPro"/>
</dbReference>
<feature type="transmembrane region" description="Helical" evidence="6">
    <location>
        <begin position="112"/>
        <end position="131"/>
    </location>
</feature>
<evidence type="ECO:0000256" key="5">
    <source>
        <dbReference type="ARBA" id="ARBA00023136"/>
    </source>
</evidence>
<accession>A0A1T4JH65</accession>
<dbReference type="PANTHER" id="PTHR10010">
    <property type="entry name" value="SOLUTE CARRIER FAMILY 34 SODIUM PHOSPHATE , MEMBER 2-RELATED"/>
    <property type="match status" value="1"/>
</dbReference>